<accession>R0KCS1</accession>
<dbReference type="Pfam" id="PF03184">
    <property type="entry name" value="DDE_1"/>
    <property type="match status" value="1"/>
</dbReference>
<dbReference type="InterPro" id="IPR004875">
    <property type="entry name" value="DDE_SF_endonuclease_dom"/>
</dbReference>
<dbReference type="Proteomes" id="UP000016935">
    <property type="component" value="Unassembled WGS sequence"/>
</dbReference>
<sequence>DGHGSHQTPSFREFCDSNRILLATLPPHSSHRLQPLDVGMFKPLSSAYTEELNSLSHRSQGLVEVHKSDFLWLFWAAWTRAFTSNKILSCFRATGVHLQDGNAVLKHLKKSTPQQDINLELGEHGDGDTAKELSNFLDKTITGCAKVIVSAVKDTIASL</sequence>
<reference evidence="2 3" key="2">
    <citation type="journal article" date="2013" name="PLoS Genet.">
        <title>Comparative genome structure, secondary metabolite, and effector coding capacity across Cochliobolus pathogens.</title>
        <authorList>
            <person name="Condon B.J."/>
            <person name="Leng Y."/>
            <person name="Wu D."/>
            <person name="Bushley K.E."/>
            <person name="Ohm R.A."/>
            <person name="Otillar R."/>
            <person name="Martin J."/>
            <person name="Schackwitz W."/>
            <person name="Grimwood J."/>
            <person name="MohdZainudin N."/>
            <person name="Xue C."/>
            <person name="Wang R."/>
            <person name="Manning V.A."/>
            <person name="Dhillon B."/>
            <person name="Tu Z.J."/>
            <person name="Steffenson B.J."/>
            <person name="Salamov A."/>
            <person name="Sun H."/>
            <person name="Lowry S."/>
            <person name="LaButti K."/>
            <person name="Han J."/>
            <person name="Copeland A."/>
            <person name="Lindquist E."/>
            <person name="Barry K."/>
            <person name="Schmutz J."/>
            <person name="Baker S.E."/>
            <person name="Ciuffetti L.M."/>
            <person name="Grigoriev I.V."/>
            <person name="Zhong S."/>
            <person name="Turgeon B.G."/>
        </authorList>
    </citation>
    <scope>NUCLEOTIDE SEQUENCE [LARGE SCALE GENOMIC DNA]</scope>
    <source>
        <strain evidence="3">28A</strain>
    </source>
</reference>
<gene>
    <name evidence="2" type="ORF">SETTUDRAFT_87806</name>
</gene>
<dbReference type="OrthoDB" id="3695345at2759"/>
<dbReference type="GO" id="GO:0003676">
    <property type="term" value="F:nucleic acid binding"/>
    <property type="evidence" value="ECO:0007669"/>
    <property type="project" value="InterPro"/>
</dbReference>
<dbReference type="AlphaFoldDB" id="R0KCS1"/>
<keyword evidence="3" id="KW-1185">Reference proteome</keyword>
<dbReference type="GeneID" id="19405667"/>
<evidence type="ECO:0000259" key="1">
    <source>
        <dbReference type="Pfam" id="PF03184"/>
    </source>
</evidence>
<feature type="domain" description="DDE-1" evidence="1">
    <location>
        <begin position="1"/>
        <end position="91"/>
    </location>
</feature>
<dbReference type="HOGENOM" id="CLU_1664986_0_0_1"/>
<dbReference type="EMBL" id="KB908592">
    <property type="protein sequence ID" value="EOA87144.1"/>
    <property type="molecule type" value="Genomic_DNA"/>
</dbReference>
<dbReference type="RefSeq" id="XP_008025627.1">
    <property type="nucleotide sequence ID" value="XM_008027436.1"/>
</dbReference>
<organism evidence="2 3">
    <name type="scientific">Exserohilum turcicum (strain 28A)</name>
    <name type="common">Northern leaf blight fungus</name>
    <name type="synonym">Setosphaeria turcica</name>
    <dbReference type="NCBI Taxonomy" id="671987"/>
    <lineage>
        <taxon>Eukaryota</taxon>
        <taxon>Fungi</taxon>
        <taxon>Dikarya</taxon>
        <taxon>Ascomycota</taxon>
        <taxon>Pezizomycotina</taxon>
        <taxon>Dothideomycetes</taxon>
        <taxon>Pleosporomycetidae</taxon>
        <taxon>Pleosporales</taxon>
        <taxon>Pleosporineae</taxon>
        <taxon>Pleosporaceae</taxon>
        <taxon>Exserohilum</taxon>
    </lineage>
</organism>
<feature type="non-terminal residue" evidence="2">
    <location>
        <position position="1"/>
    </location>
</feature>
<evidence type="ECO:0000313" key="2">
    <source>
        <dbReference type="EMBL" id="EOA87144.1"/>
    </source>
</evidence>
<name>R0KCS1_EXST2</name>
<reference evidence="2 3" key="1">
    <citation type="journal article" date="2012" name="PLoS Pathog.">
        <title>Diverse lifestyles and strategies of plant pathogenesis encoded in the genomes of eighteen Dothideomycetes fungi.</title>
        <authorList>
            <person name="Ohm R.A."/>
            <person name="Feau N."/>
            <person name="Henrissat B."/>
            <person name="Schoch C.L."/>
            <person name="Horwitz B.A."/>
            <person name="Barry K.W."/>
            <person name="Condon B.J."/>
            <person name="Copeland A.C."/>
            <person name="Dhillon B."/>
            <person name="Glaser F."/>
            <person name="Hesse C.N."/>
            <person name="Kosti I."/>
            <person name="LaButti K."/>
            <person name="Lindquist E.A."/>
            <person name="Lucas S."/>
            <person name="Salamov A.A."/>
            <person name="Bradshaw R.E."/>
            <person name="Ciuffetti L."/>
            <person name="Hamelin R.C."/>
            <person name="Kema G.H.J."/>
            <person name="Lawrence C."/>
            <person name="Scott J.A."/>
            <person name="Spatafora J.W."/>
            <person name="Turgeon B.G."/>
            <person name="de Wit P.J.G.M."/>
            <person name="Zhong S."/>
            <person name="Goodwin S.B."/>
            <person name="Grigoriev I.V."/>
        </authorList>
    </citation>
    <scope>NUCLEOTIDE SEQUENCE [LARGE SCALE GENOMIC DNA]</scope>
    <source>
        <strain evidence="3">28A</strain>
    </source>
</reference>
<evidence type="ECO:0000313" key="3">
    <source>
        <dbReference type="Proteomes" id="UP000016935"/>
    </source>
</evidence>
<dbReference type="STRING" id="671987.R0KCS1"/>
<protein>
    <recommendedName>
        <fullName evidence="1">DDE-1 domain-containing protein</fullName>
    </recommendedName>
</protein>
<proteinExistence type="predicted"/>